<dbReference type="Gene3D" id="3.40.50.2300">
    <property type="match status" value="2"/>
</dbReference>
<feature type="domain" description="HTH lacI-type" evidence="5">
    <location>
        <begin position="4"/>
        <end position="59"/>
    </location>
</feature>
<dbReference type="InterPro" id="IPR000843">
    <property type="entry name" value="HTH_LacI"/>
</dbReference>
<dbReference type="SUPFAM" id="SSF47413">
    <property type="entry name" value="lambda repressor-like DNA-binding domains"/>
    <property type="match status" value="1"/>
</dbReference>
<dbReference type="InterPro" id="IPR046335">
    <property type="entry name" value="LacI/GalR-like_sensor"/>
</dbReference>
<dbReference type="RefSeq" id="WP_377185095.1">
    <property type="nucleotide sequence ID" value="NZ_JBHUOG010000002.1"/>
</dbReference>
<evidence type="ECO:0000256" key="1">
    <source>
        <dbReference type="ARBA" id="ARBA00022491"/>
    </source>
</evidence>
<dbReference type="PROSITE" id="PS50932">
    <property type="entry name" value="HTH_LACI_2"/>
    <property type="match status" value="1"/>
</dbReference>
<dbReference type="InterPro" id="IPR010982">
    <property type="entry name" value="Lambda_DNA-bd_dom_sf"/>
</dbReference>
<name>A0ABW5VU60_9MICO</name>
<evidence type="ECO:0000313" key="6">
    <source>
        <dbReference type="EMBL" id="MFD2795222.1"/>
    </source>
</evidence>
<dbReference type="Pfam" id="PF00356">
    <property type="entry name" value="LacI"/>
    <property type="match status" value="1"/>
</dbReference>
<sequence>MTRANRDDVARLAGVSTAVVSYVINNGPRPVAQATRERVLAAMDELSYRPNASARALKLARTSVIGLLMSDITNPFFSEFAMFLQGQAHARGYGLMIANTRQENAEETAELQSMLARGVDGIAVYGARRPETLSAIVRSGVRAVSMDWHLTASDVPSIGIDDYGATTQAVEHLLGHGHSEVAFIAGTDDLTLRVRAWSDTMRTRCTPERLAQLRVTGDFTREGGYDAATTLLELPDPPRAIFVSTDVQAFGALAAVRDLGLSVPADVAIVSFDGTNASAFTSPPLTAIRIPQDRIAQLCIEKLTSVPSAEPMHSTFPHELVIRESCGCHPRSM</sequence>
<keyword evidence="2" id="KW-0805">Transcription regulation</keyword>
<keyword evidence="7" id="KW-1185">Reference proteome</keyword>
<dbReference type="CDD" id="cd01392">
    <property type="entry name" value="HTH_LacI"/>
    <property type="match status" value="1"/>
</dbReference>
<evidence type="ECO:0000256" key="2">
    <source>
        <dbReference type="ARBA" id="ARBA00023015"/>
    </source>
</evidence>
<dbReference type="Proteomes" id="UP001597479">
    <property type="component" value="Unassembled WGS sequence"/>
</dbReference>
<protein>
    <submittedName>
        <fullName evidence="6">LacI family DNA-binding transcriptional regulator</fullName>
    </submittedName>
</protein>
<evidence type="ECO:0000313" key="7">
    <source>
        <dbReference type="Proteomes" id="UP001597479"/>
    </source>
</evidence>
<keyword evidence="4" id="KW-0804">Transcription</keyword>
<dbReference type="GO" id="GO:0003677">
    <property type="term" value="F:DNA binding"/>
    <property type="evidence" value="ECO:0007669"/>
    <property type="project" value="UniProtKB-KW"/>
</dbReference>
<dbReference type="Pfam" id="PF13377">
    <property type="entry name" value="Peripla_BP_3"/>
    <property type="match status" value="1"/>
</dbReference>
<dbReference type="SUPFAM" id="SSF53822">
    <property type="entry name" value="Periplasmic binding protein-like I"/>
    <property type="match status" value="1"/>
</dbReference>
<dbReference type="Gene3D" id="1.10.260.40">
    <property type="entry name" value="lambda repressor-like DNA-binding domains"/>
    <property type="match status" value="1"/>
</dbReference>
<keyword evidence="3 6" id="KW-0238">DNA-binding</keyword>
<dbReference type="InterPro" id="IPR028082">
    <property type="entry name" value="Peripla_BP_I"/>
</dbReference>
<evidence type="ECO:0000256" key="4">
    <source>
        <dbReference type="ARBA" id="ARBA00023163"/>
    </source>
</evidence>
<dbReference type="SMART" id="SM00354">
    <property type="entry name" value="HTH_LACI"/>
    <property type="match status" value="1"/>
</dbReference>
<evidence type="ECO:0000256" key="3">
    <source>
        <dbReference type="ARBA" id="ARBA00023125"/>
    </source>
</evidence>
<organism evidence="6 7">
    <name type="scientific">Promicromonospora vindobonensis</name>
    <dbReference type="NCBI Taxonomy" id="195748"/>
    <lineage>
        <taxon>Bacteria</taxon>
        <taxon>Bacillati</taxon>
        <taxon>Actinomycetota</taxon>
        <taxon>Actinomycetes</taxon>
        <taxon>Micrococcales</taxon>
        <taxon>Promicromonosporaceae</taxon>
        <taxon>Promicromonospora</taxon>
    </lineage>
</organism>
<evidence type="ECO:0000259" key="5">
    <source>
        <dbReference type="PROSITE" id="PS50932"/>
    </source>
</evidence>
<dbReference type="EMBL" id="JBHUOG010000002">
    <property type="protein sequence ID" value="MFD2795222.1"/>
    <property type="molecule type" value="Genomic_DNA"/>
</dbReference>
<keyword evidence="1" id="KW-0678">Repressor</keyword>
<dbReference type="PANTHER" id="PTHR30146">
    <property type="entry name" value="LACI-RELATED TRANSCRIPTIONAL REPRESSOR"/>
    <property type="match status" value="1"/>
</dbReference>
<dbReference type="CDD" id="cd06267">
    <property type="entry name" value="PBP1_LacI_sugar_binding-like"/>
    <property type="match status" value="1"/>
</dbReference>
<accession>A0ABW5VU60</accession>
<gene>
    <name evidence="6" type="ORF">ACFS27_16810</name>
</gene>
<comment type="caution">
    <text evidence="6">The sequence shown here is derived from an EMBL/GenBank/DDBJ whole genome shotgun (WGS) entry which is preliminary data.</text>
</comment>
<dbReference type="PANTHER" id="PTHR30146:SF148">
    <property type="entry name" value="HTH-TYPE TRANSCRIPTIONAL REPRESSOR PURR-RELATED"/>
    <property type="match status" value="1"/>
</dbReference>
<reference evidence="7" key="1">
    <citation type="journal article" date="2019" name="Int. J. Syst. Evol. Microbiol.">
        <title>The Global Catalogue of Microorganisms (GCM) 10K type strain sequencing project: providing services to taxonomists for standard genome sequencing and annotation.</title>
        <authorList>
            <consortium name="The Broad Institute Genomics Platform"/>
            <consortium name="The Broad Institute Genome Sequencing Center for Infectious Disease"/>
            <person name="Wu L."/>
            <person name="Ma J."/>
        </authorList>
    </citation>
    <scope>NUCLEOTIDE SEQUENCE [LARGE SCALE GENOMIC DNA]</scope>
    <source>
        <strain evidence="7">CCM 7044</strain>
    </source>
</reference>
<proteinExistence type="predicted"/>